<dbReference type="RefSeq" id="XP_003061871.1">
    <property type="nucleotide sequence ID" value="XM_003061825.1"/>
</dbReference>
<accession>C1N2H1</accession>
<dbReference type="STRING" id="564608.C1N2H1"/>
<evidence type="ECO:0000259" key="1">
    <source>
        <dbReference type="Pfam" id="PF13462"/>
    </source>
</evidence>
<dbReference type="Pfam" id="PF13462">
    <property type="entry name" value="Thioredoxin_4"/>
    <property type="match status" value="1"/>
</dbReference>
<dbReference type="Gene3D" id="3.40.30.10">
    <property type="entry name" value="Glutaredoxin"/>
    <property type="match status" value="1"/>
</dbReference>
<dbReference type="eggNOG" id="ENOG502S0CB">
    <property type="taxonomic scope" value="Eukaryota"/>
</dbReference>
<gene>
    <name evidence="2" type="ORF">MICPUCDRAFT_44750</name>
</gene>
<feature type="domain" description="Thioredoxin-like fold" evidence="1">
    <location>
        <begin position="11"/>
        <end position="185"/>
    </location>
</feature>
<evidence type="ECO:0000313" key="3">
    <source>
        <dbReference type="Proteomes" id="UP000001876"/>
    </source>
</evidence>
<dbReference type="InterPro" id="IPR036249">
    <property type="entry name" value="Thioredoxin-like_sf"/>
</dbReference>
<dbReference type="EMBL" id="GG663745">
    <property type="protein sequence ID" value="EEH53583.1"/>
    <property type="molecule type" value="Genomic_DNA"/>
</dbReference>
<dbReference type="PANTHER" id="PTHR33875">
    <property type="entry name" value="OS09G0542200 PROTEIN"/>
    <property type="match status" value="1"/>
</dbReference>
<dbReference type="KEGG" id="mpp:MICPUCDRAFT_44750"/>
<sequence length="193" mass="21113">MPSREIGRALGGDATAPVTLACWLDYACPFSAKFFRTMTTEVVPHYGARLRFVFYHQVQPWHPQSTMLHEAAIATRALGGVDAFWKFSAALFAAQTEYFDANVYDTSRSAMYAKLAALAAASAGVDEEEIAGELNTGNACTQELKFHVKLGRQTGIHVSPTTTLNGMVCDTSSGWDLEKWRAFLDPHVEGTDA</sequence>
<dbReference type="AlphaFoldDB" id="C1N2H1"/>
<dbReference type="PANTHER" id="PTHR33875:SF2">
    <property type="entry name" value="ACR183CP"/>
    <property type="match status" value="1"/>
</dbReference>
<proteinExistence type="predicted"/>
<dbReference type="GeneID" id="9687527"/>
<dbReference type="InterPro" id="IPR012336">
    <property type="entry name" value="Thioredoxin-like_fold"/>
</dbReference>
<dbReference type="OMA" id="IKFSRQN"/>
<organism evidence="3">
    <name type="scientific">Micromonas pusilla (strain CCMP1545)</name>
    <name type="common">Picoplanktonic green alga</name>
    <dbReference type="NCBI Taxonomy" id="564608"/>
    <lineage>
        <taxon>Eukaryota</taxon>
        <taxon>Viridiplantae</taxon>
        <taxon>Chlorophyta</taxon>
        <taxon>Mamiellophyceae</taxon>
        <taxon>Mamiellales</taxon>
        <taxon>Mamiellaceae</taxon>
        <taxon>Micromonas</taxon>
    </lineage>
</organism>
<dbReference type="OrthoDB" id="37297at2759"/>
<dbReference type="Proteomes" id="UP000001876">
    <property type="component" value="Unassembled WGS sequence"/>
</dbReference>
<name>C1N2H1_MICPC</name>
<protein>
    <submittedName>
        <fullName evidence="2">Predicted protein</fullName>
    </submittedName>
</protein>
<reference evidence="2 3" key="1">
    <citation type="journal article" date="2009" name="Science">
        <title>Green evolution and dynamic adaptations revealed by genomes of the marine picoeukaryotes Micromonas.</title>
        <authorList>
            <person name="Worden A.Z."/>
            <person name="Lee J.H."/>
            <person name="Mock T."/>
            <person name="Rouze P."/>
            <person name="Simmons M.P."/>
            <person name="Aerts A.L."/>
            <person name="Allen A.E."/>
            <person name="Cuvelier M.L."/>
            <person name="Derelle E."/>
            <person name="Everett M.V."/>
            <person name="Foulon E."/>
            <person name="Grimwood J."/>
            <person name="Gundlach H."/>
            <person name="Henrissat B."/>
            <person name="Napoli C."/>
            <person name="McDonald S.M."/>
            <person name="Parker M.S."/>
            <person name="Rombauts S."/>
            <person name="Salamov A."/>
            <person name="Von Dassow P."/>
            <person name="Badger J.H."/>
            <person name="Coutinho P.M."/>
            <person name="Demir E."/>
            <person name="Dubchak I."/>
            <person name="Gentemann C."/>
            <person name="Eikrem W."/>
            <person name="Gready J.E."/>
            <person name="John U."/>
            <person name="Lanier W."/>
            <person name="Lindquist E.A."/>
            <person name="Lucas S."/>
            <person name="Mayer K.F."/>
            <person name="Moreau H."/>
            <person name="Not F."/>
            <person name="Otillar R."/>
            <person name="Panaud O."/>
            <person name="Pangilinan J."/>
            <person name="Paulsen I."/>
            <person name="Piegu B."/>
            <person name="Poliakov A."/>
            <person name="Robbens S."/>
            <person name="Schmutz J."/>
            <person name="Toulza E."/>
            <person name="Wyss T."/>
            <person name="Zelensky A."/>
            <person name="Zhou K."/>
            <person name="Armbrust E.V."/>
            <person name="Bhattacharya D."/>
            <person name="Goodenough U.W."/>
            <person name="Van de Peer Y."/>
            <person name="Grigoriev I.V."/>
        </authorList>
    </citation>
    <scope>NUCLEOTIDE SEQUENCE [LARGE SCALE GENOMIC DNA]</scope>
    <source>
        <strain evidence="2 3">CCMP1545</strain>
    </source>
</reference>
<keyword evidence="3" id="KW-1185">Reference proteome</keyword>
<dbReference type="SUPFAM" id="SSF52833">
    <property type="entry name" value="Thioredoxin-like"/>
    <property type="match status" value="1"/>
</dbReference>
<evidence type="ECO:0000313" key="2">
    <source>
        <dbReference type="EMBL" id="EEH53583.1"/>
    </source>
</evidence>